<accession>A0A8J9VP28</accession>
<feature type="domain" description="HTH CENPB-type" evidence="3">
    <location>
        <begin position="152"/>
        <end position="230"/>
    </location>
</feature>
<reference evidence="4" key="1">
    <citation type="submission" date="2021-12" db="EMBL/GenBank/DDBJ databases">
        <authorList>
            <person name="Martin H S."/>
        </authorList>
    </citation>
    <scope>NUCLEOTIDE SEQUENCE</scope>
</reference>
<feature type="compositionally biased region" description="Basic residues" evidence="2">
    <location>
        <begin position="17"/>
        <end position="27"/>
    </location>
</feature>
<protein>
    <recommendedName>
        <fullName evidence="3">HTH CENPB-type domain-containing protein</fullName>
    </recommendedName>
</protein>
<dbReference type="Pfam" id="PF03221">
    <property type="entry name" value="HTH_Tnp_Tc5"/>
    <property type="match status" value="1"/>
</dbReference>
<dbReference type="PROSITE" id="PS51253">
    <property type="entry name" value="HTH_CENPB"/>
    <property type="match status" value="1"/>
</dbReference>
<feature type="region of interest" description="Disordered" evidence="2">
    <location>
        <begin position="1"/>
        <end position="98"/>
    </location>
</feature>
<feature type="non-terminal residue" evidence="4">
    <location>
        <position position="246"/>
    </location>
</feature>
<dbReference type="GO" id="GO:0003677">
    <property type="term" value="F:DNA binding"/>
    <property type="evidence" value="ECO:0007669"/>
    <property type="project" value="UniProtKB-KW"/>
</dbReference>
<feature type="compositionally biased region" description="Low complexity" evidence="2">
    <location>
        <begin position="34"/>
        <end position="49"/>
    </location>
</feature>
<dbReference type="Proteomes" id="UP000838878">
    <property type="component" value="Chromosome 4"/>
</dbReference>
<dbReference type="EMBL" id="OV170224">
    <property type="protein sequence ID" value="CAH0723910.1"/>
    <property type="molecule type" value="Genomic_DNA"/>
</dbReference>
<dbReference type="AlphaFoldDB" id="A0A8J9VP28"/>
<evidence type="ECO:0000256" key="2">
    <source>
        <dbReference type="SAM" id="MobiDB-lite"/>
    </source>
</evidence>
<name>A0A8J9VP28_9NEOP</name>
<keyword evidence="1" id="KW-0238">DNA-binding</keyword>
<feature type="compositionally biased region" description="Basic and acidic residues" evidence="2">
    <location>
        <begin position="67"/>
        <end position="83"/>
    </location>
</feature>
<organism evidence="4 5">
    <name type="scientific">Brenthis ino</name>
    <name type="common">lesser marbled fritillary</name>
    <dbReference type="NCBI Taxonomy" id="405034"/>
    <lineage>
        <taxon>Eukaryota</taxon>
        <taxon>Metazoa</taxon>
        <taxon>Ecdysozoa</taxon>
        <taxon>Arthropoda</taxon>
        <taxon>Hexapoda</taxon>
        <taxon>Insecta</taxon>
        <taxon>Pterygota</taxon>
        <taxon>Neoptera</taxon>
        <taxon>Endopterygota</taxon>
        <taxon>Lepidoptera</taxon>
        <taxon>Glossata</taxon>
        <taxon>Ditrysia</taxon>
        <taxon>Papilionoidea</taxon>
        <taxon>Nymphalidae</taxon>
        <taxon>Heliconiinae</taxon>
        <taxon>Argynnini</taxon>
        <taxon>Brenthis</taxon>
    </lineage>
</organism>
<evidence type="ECO:0000313" key="5">
    <source>
        <dbReference type="Proteomes" id="UP000838878"/>
    </source>
</evidence>
<evidence type="ECO:0000259" key="3">
    <source>
        <dbReference type="PROSITE" id="PS51253"/>
    </source>
</evidence>
<sequence>MFLPNNNILTNTSTYHSRNRKRRRSRRPREEQADPAATGAAAARAQVPALREPVQRRDVAVHAPALQDHEERTQSYDVMSEKPRRYKKGSTIKKKRTPVNSESLKKAVACVINENSSLKGAAKLYGLNVMTLKRYVRAKKANLTCSDISYTSDYTKRKVFNDTEEDSLKKYLVKASKLHHELTGKQIRQLAFRFSTTINKKVPQSWTKNEAAGIEWLHGFMRRNIGLKLCSSQDQVSCRRTNRKRN</sequence>
<keyword evidence="5" id="KW-1185">Reference proteome</keyword>
<feature type="compositionally biased region" description="Basic residues" evidence="2">
    <location>
        <begin position="84"/>
        <end position="97"/>
    </location>
</feature>
<evidence type="ECO:0000313" key="4">
    <source>
        <dbReference type="EMBL" id="CAH0723910.1"/>
    </source>
</evidence>
<dbReference type="OrthoDB" id="4327074at2759"/>
<gene>
    <name evidence="4" type="ORF">BINO364_LOCUS9678</name>
</gene>
<feature type="compositionally biased region" description="Polar residues" evidence="2">
    <location>
        <begin position="1"/>
        <end position="16"/>
    </location>
</feature>
<evidence type="ECO:0000256" key="1">
    <source>
        <dbReference type="ARBA" id="ARBA00023125"/>
    </source>
</evidence>
<proteinExistence type="predicted"/>
<dbReference type="InterPro" id="IPR006600">
    <property type="entry name" value="HTH_CenpB_DNA-bd_dom"/>
</dbReference>